<evidence type="ECO:0000313" key="2">
    <source>
        <dbReference type="Proteomes" id="UP000054342"/>
    </source>
</evidence>
<dbReference type="HOGENOM" id="CLU_2263770_0_0_1"/>
<reference evidence="1 2" key="1">
    <citation type="submission" date="2015-01" db="EMBL/GenBank/DDBJ databases">
        <title>The Genome Sequence of Exophiala xenobiotica CBS118157.</title>
        <authorList>
            <consortium name="The Broad Institute Genomics Platform"/>
            <person name="Cuomo C."/>
            <person name="de Hoog S."/>
            <person name="Gorbushina A."/>
            <person name="Stielow B."/>
            <person name="Teixiera M."/>
            <person name="Abouelleil A."/>
            <person name="Chapman S.B."/>
            <person name="Priest M."/>
            <person name="Young S.K."/>
            <person name="Wortman J."/>
            <person name="Nusbaum C."/>
            <person name="Birren B."/>
        </authorList>
    </citation>
    <scope>NUCLEOTIDE SEQUENCE [LARGE SCALE GENOMIC DNA]</scope>
    <source>
        <strain evidence="1 2">CBS 118157</strain>
    </source>
</reference>
<dbReference type="RefSeq" id="XP_013317335.1">
    <property type="nucleotide sequence ID" value="XM_013461881.1"/>
</dbReference>
<name>A0A0D2BW99_9EURO</name>
<dbReference type="EMBL" id="KN847319">
    <property type="protein sequence ID" value="KIW56751.1"/>
    <property type="molecule type" value="Genomic_DNA"/>
</dbReference>
<keyword evidence="2" id="KW-1185">Reference proteome</keyword>
<organism evidence="1 2">
    <name type="scientific">Exophiala xenobiotica</name>
    <dbReference type="NCBI Taxonomy" id="348802"/>
    <lineage>
        <taxon>Eukaryota</taxon>
        <taxon>Fungi</taxon>
        <taxon>Dikarya</taxon>
        <taxon>Ascomycota</taxon>
        <taxon>Pezizomycotina</taxon>
        <taxon>Eurotiomycetes</taxon>
        <taxon>Chaetothyriomycetidae</taxon>
        <taxon>Chaetothyriales</taxon>
        <taxon>Herpotrichiellaceae</taxon>
        <taxon>Exophiala</taxon>
    </lineage>
</organism>
<evidence type="ECO:0000313" key="1">
    <source>
        <dbReference type="EMBL" id="KIW56751.1"/>
    </source>
</evidence>
<dbReference type="AlphaFoldDB" id="A0A0D2BW99"/>
<accession>A0A0D2BW99</accession>
<proteinExistence type="predicted"/>
<gene>
    <name evidence="1" type="ORF">PV05_05386</name>
</gene>
<protein>
    <submittedName>
        <fullName evidence="1">Uncharacterized protein</fullName>
    </submittedName>
</protein>
<dbReference type="Proteomes" id="UP000054342">
    <property type="component" value="Unassembled WGS sequence"/>
</dbReference>
<sequence>MSNTILQDLACGMNGGNFCFTVSHLLTICRTASFALLPTNGAPSCKQKLIQHRSIDSGSDGFRPSRLWQLLISTDDVGVRLPFRWQTHMCVFCYNIVFEATTS</sequence>
<dbReference type="GeneID" id="25327294"/>